<dbReference type="Proteomes" id="UP001162156">
    <property type="component" value="Unassembled WGS sequence"/>
</dbReference>
<feature type="transmembrane region" description="Helical" evidence="2">
    <location>
        <begin position="44"/>
        <end position="69"/>
    </location>
</feature>
<name>A0AAV8Y394_9CUCU</name>
<dbReference type="GO" id="GO:0044877">
    <property type="term" value="F:protein-containing complex binding"/>
    <property type="evidence" value="ECO:0007669"/>
    <property type="project" value="TreeGrafter"/>
</dbReference>
<dbReference type="PANTHER" id="PTHR45638">
    <property type="entry name" value="CYCLIC NUCLEOTIDE-GATED CATION CHANNEL SUBUNIT A"/>
    <property type="match status" value="1"/>
</dbReference>
<dbReference type="InterPro" id="IPR018490">
    <property type="entry name" value="cNMP-bd_dom_sf"/>
</dbReference>
<keyword evidence="1" id="KW-1071">Ligand-gated ion channel</keyword>
<evidence type="ECO:0000256" key="2">
    <source>
        <dbReference type="SAM" id="Phobius"/>
    </source>
</evidence>
<dbReference type="InterPro" id="IPR014710">
    <property type="entry name" value="RmlC-like_jellyroll"/>
</dbReference>
<dbReference type="EMBL" id="JANEYF010002500">
    <property type="protein sequence ID" value="KAJ8945716.1"/>
    <property type="molecule type" value="Genomic_DNA"/>
</dbReference>
<dbReference type="PANTHER" id="PTHR45638:SF11">
    <property type="entry name" value="CYCLIC NUCLEOTIDE-GATED CATION CHANNEL SUBUNIT A"/>
    <property type="match status" value="1"/>
</dbReference>
<keyword evidence="5" id="KW-1185">Reference proteome</keyword>
<evidence type="ECO:0000259" key="3">
    <source>
        <dbReference type="PROSITE" id="PS50042"/>
    </source>
</evidence>
<keyword evidence="2" id="KW-0472">Membrane</keyword>
<sequence length="75" mass="8526">MREILLHVTRSHINKVDFFKHLPESILIRVVAHLKSEIYLPGDVIISAGSSGYCMFFIYHGIVAVYTPLGREVKV</sequence>
<proteinExistence type="predicted"/>
<dbReference type="SUPFAM" id="SSF51206">
    <property type="entry name" value="cAMP-binding domain-like"/>
    <property type="match status" value="1"/>
</dbReference>
<keyword evidence="1" id="KW-0813">Transport</keyword>
<dbReference type="CDD" id="cd00038">
    <property type="entry name" value="CAP_ED"/>
    <property type="match status" value="1"/>
</dbReference>
<evidence type="ECO:0000256" key="1">
    <source>
        <dbReference type="ARBA" id="ARBA00023286"/>
    </source>
</evidence>
<dbReference type="PROSITE" id="PS50042">
    <property type="entry name" value="CNMP_BINDING_3"/>
    <property type="match status" value="1"/>
</dbReference>
<keyword evidence="1" id="KW-0406">Ion transport</keyword>
<reference evidence="4" key="1">
    <citation type="journal article" date="2023" name="Insect Mol. Biol.">
        <title>Genome sequencing provides insights into the evolution of gene families encoding plant cell wall-degrading enzymes in longhorned beetles.</title>
        <authorList>
            <person name="Shin N.R."/>
            <person name="Okamura Y."/>
            <person name="Kirsch R."/>
            <person name="Pauchet Y."/>
        </authorList>
    </citation>
    <scope>NUCLEOTIDE SEQUENCE</scope>
    <source>
        <strain evidence="4">RBIC_L_NR</strain>
    </source>
</reference>
<keyword evidence="2" id="KW-1133">Transmembrane helix</keyword>
<accession>A0AAV8Y394</accession>
<comment type="caution">
    <text evidence="4">The sequence shown here is derived from an EMBL/GenBank/DDBJ whole genome shotgun (WGS) entry which is preliminary data.</text>
</comment>
<dbReference type="Gene3D" id="2.60.120.10">
    <property type="entry name" value="Jelly Rolls"/>
    <property type="match status" value="1"/>
</dbReference>
<evidence type="ECO:0000313" key="5">
    <source>
        <dbReference type="Proteomes" id="UP001162156"/>
    </source>
</evidence>
<evidence type="ECO:0000313" key="4">
    <source>
        <dbReference type="EMBL" id="KAJ8945716.1"/>
    </source>
</evidence>
<dbReference type="AlphaFoldDB" id="A0AAV8Y394"/>
<gene>
    <name evidence="4" type="ORF">NQ314_009078</name>
</gene>
<keyword evidence="1" id="KW-0407">Ion channel</keyword>
<dbReference type="GO" id="GO:0005221">
    <property type="term" value="F:intracellularly cyclic nucleotide-activated monoatomic cation channel activity"/>
    <property type="evidence" value="ECO:0007669"/>
    <property type="project" value="InterPro"/>
</dbReference>
<keyword evidence="2" id="KW-0812">Transmembrane</keyword>
<protein>
    <recommendedName>
        <fullName evidence="3">Cyclic nucleotide-binding domain-containing protein</fullName>
    </recommendedName>
</protein>
<feature type="domain" description="Cyclic nucleotide-binding" evidence="3">
    <location>
        <begin position="18"/>
        <end position="75"/>
    </location>
</feature>
<organism evidence="4 5">
    <name type="scientific">Rhamnusium bicolor</name>
    <dbReference type="NCBI Taxonomy" id="1586634"/>
    <lineage>
        <taxon>Eukaryota</taxon>
        <taxon>Metazoa</taxon>
        <taxon>Ecdysozoa</taxon>
        <taxon>Arthropoda</taxon>
        <taxon>Hexapoda</taxon>
        <taxon>Insecta</taxon>
        <taxon>Pterygota</taxon>
        <taxon>Neoptera</taxon>
        <taxon>Endopterygota</taxon>
        <taxon>Coleoptera</taxon>
        <taxon>Polyphaga</taxon>
        <taxon>Cucujiformia</taxon>
        <taxon>Chrysomeloidea</taxon>
        <taxon>Cerambycidae</taxon>
        <taxon>Lepturinae</taxon>
        <taxon>Rhagiini</taxon>
        <taxon>Rhamnusium</taxon>
    </lineage>
</organism>
<dbReference type="InterPro" id="IPR050866">
    <property type="entry name" value="CNG_cation_channel"/>
</dbReference>
<dbReference type="InterPro" id="IPR000595">
    <property type="entry name" value="cNMP-bd_dom"/>
</dbReference>